<keyword evidence="3" id="KW-1185">Reference proteome</keyword>
<organism evidence="2 3">
    <name type="scientific">Streptomyces fodineus</name>
    <dbReference type="NCBI Taxonomy" id="1904616"/>
    <lineage>
        <taxon>Bacteria</taxon>
        <taxon>Bacillati</taxon>
        <taxon>Actinomycetota</taxon>
        <taxon>Actinomycetes</taxon>
        <taxon>Kitasatosporales</taxon>
        <taxon>Streptomycetaceae</taxon>
        <taxon>Streptomyces</taxon>
    </lineage>
</organism>
<dbReference type="EMBL" id="CP017248">
    <property type="protein sequence ID" value="AOR36707.1"/>
    <property type="molecule type" value="Genomic_DNA"/>
</dbReference>
<protein>
    <recommendedName>
        <fullName evidence="1">N-acetyltransferase domain-containing protein</fullName>
    </recommendedName>
</protein>
<proteinExistence type="predicted"/>
<reference evidence="3" key="1">
    <citation type="submission" date="2016-09" db="EMBL/GenBank/DDBJ databases">
        <title>Streptomyces puniciscabiei strain:TW1S1 Genome sequencing and assembly.</title>
        <authorList>
            <person name="Kim M.-K."/>
            <person name="Kim S.B."/>
        </authorList>
    </citation>
    <scope>NUCLEOTIDE SEQUENCE [LARGE SCALE GENOMIC DNA]</scope>
    <source>
        <strain evidence="3">TW1S1</strain>
    </source>
</reference>
<evidence type="ECO:0000313" key="2">
    <source>
        <dbReference type="EMBL" id="AOR36707.1"/>
    </source>
</evidence>
<dbReference type="AlphaFoldDB" id="A0A1D7YM75"/>
<accession>A0A1D7YM75</accession>
<gene>
    <name evidence="2" type="ORF">BFF78_41715</name>
</gene>
<evidence type="ECO:0000313" key="3">
    <source>
        <dbReference type="Proteomes" id="UP000094960"/>
    </source>
</evidence>
<dbReference type="Proteomes" id="UP000094960">
    <property type="component" value="Chromosome"/>
</dbReference>
<dbReference type="SUPFAM" id="SSF55729">
    <property type="entry name" value="Acyl-CoA N-acyltransferases (Nat)"/>
    <property type="match status" value="1"/>
</dbReference>
<dbReference type="CDD" id="cd04301">
    <property type="entry name" value="NAT_SF"/>
    <property type="match status" value="1"/>
</dbReference>
<dbReference type="Pfam" id="PF00583">
    <property type="entry name" value="Acetyltransf_1"/>
    <property type="match status" value="1"/>
</dbReference>
<dbReference type="InterPro" id="IPR000182">
    <property type="entry name" value="GNAT_dom"/>
</dbReference>
<evidence type="ECO:0000259" key="1">
    <source>
        <dbReference type="Pfam" id="PF00583"/>
    </source>
</evidence>
<dbReference type="Gene3D" id="3.40.630.30">
    <property type="match status" value="1"/>
</dbReference>
<dbReference type="InterPro" id="IPR016181">
    <property type="entry name" value="Acyl_CoA_acyltransferase"/>
</dbReference>
<dbReference type="RefSeq" id="WP_069783216.1">
    <property type="nucleotide sequence ID" value="NZ_CP017248.1"/>
</dbReference>
<feature type="domain" description="N-acetyltransferase" evidence="1">
    <location>
        <begin position="11"/>
        <end position="90"/>
    </location>
</feature>
<dbReference type="KEGG" id="spun:BFF78_41715"/>
<name>A0A1D7YM75_9ACTN</name>
<sequence>MGHGVPFARYDRDDVLAHTDEYFGVQALANDTLIGGCVCRVREDVSTAVIRFVATSPDSRQHRVVRAVYMQAFQVARELGCRAISLGTDPALYGHIAKPGLFSFKTALRFTPIPARFFGTMDDPDQAPECSAWTR</sequence>
<dbReference type="GO" id="GO:0016747">
    <property type="term" value="F:acyltransferase activity, transferring groups other than amino-acyl groups"/>
    <property type="evidence" value="ECO:0007669"/>
    <property type="project" value="InterPro"/>
</dbReference>